<evidence type="ECO:0000313" key="14">
    <source>
        <dbReference type="EMBL" id="OCS91105.1"/>
    </source>
</evidence>
<dbReference type="AlphaFoldDB" id="A0A1C0YVA8"/>
<dbReference type="Gene3D" id="3.90.640.10">
    <property type="entry name" value="Actin, Chain A, domain 4"/>
    <property type="match status" value="1"/>
</dbReference>
<keyword evidence="5" id="KW-0597">Phosphoprotein</keyword>
<evidence type="ECO:0000256" key="3">
    <source>
        <dbReference type="ARBA" id="ARBA00014415"/>
    </source>
</evidence>
<reference evidence="14 15" key="1">
    <citation type="submission" date="2016-07" db="EMBL/GenBank/DDBJ databases">
        <title>Caryophanon latum genome sequencing.</title>
        <authorList>
            <person name="Verma A."/>
            <person name="Pal Y."/>
            <person name="Krishnamurthi S."/>
        </authorList>
    </citation>
    <scope>NUCLEOTIDE SEQUENCE [LARGE SCALE GENOMIC DNA]</scope>
    <source>
        <strain evidence="14 15">DSM 14151</strain>
    </source>
</reference>
<evidence type="ECO:0000256" key="6">
    <source>
        <dbReference type="ARBA" id="ARBA00022741"/>
    </source>
</evidence>
<evidence type="ECO:0000256" key="10">
    <source>
        <dbReference type="ARBA" id="ARBA00030019"/>
    </source>
</evidence>
<evidence type="ECO:0000256" key="11">
    <source>
        <dbReference type="ARBA" id="ARBA00030945"/>
    </source>
</evidence>
<dbReference type="PROSITE" id="PS00297">
    <property type="entry name" value="HSP70_1"/>
    <property type="match status" value="1"/>
</dbReference>
<dbReference type="OrthoDB" id="9766019at2"/>
<evidence type="ECO:0000256" key="4">
    <source>
        <dbReference type="ARBA" id="ARBA00017249"/>
    </source>
</evidence>
<evidence type="ECO:0000256" key="5">
    <source>
        <dbReference type="ARBA" id="ARBA00022553"/>
    </source>
</evidence>
<evidence type="ECO:0000256" key="9">
    <source>
        <dbReference type="ARBA" id="ARBA00023186"/>
    </source>
</evidence>
<dbReference type="InterPro" id="IPR013126">
    <property type="entry name" value="Hsp_70_fam"/>
</dbReference>
<evidence type="ECO:0000256" key="8">
    <source>
        <dbReference type="ARBA" id="ARBA00023016"/>
    </source>
</evidence>
<proteinExistence type="inferred from homology"/>
<dbReference type="Gene3D" id="3.30.420.40">
    <property type="match status" value="2"/>
</dbReference>
<keyword evidence="7 13" id="KW-0067">ATP-binding</keyword>
<evidence type="ECO:0000256" key="7">
    <source>
        <dbReference type="ARBA" id="ARBA00022840"/>
    </source>
</evidence>
<dbReference type="Proteomes" id="UP000093482">
    <property type="component" value="Unassembled WGS sequence"/>
</dbReference>
<evidence type="ECO:0000256" key="13">
    <source>
        <dbReference type="RuleBase" id="RU003322"/>
    </source>
</evidence>
<name>A0A1C0YVA8_9BACL</name>
<gene>
    <name evidence="14" type="ORF">A6K76_10195</name>
</gene>
<evidence type="ECO:0000313" key="15">
    <source>
        <dbReference type="Proteomes" id="UP000093482"/>
    </source>
</evidence>
<protein>
    <recommendedName>
        <fullName evidence="3">Chaperone protein DnaK</fullName>
    </recommendedName>
    <alternativeName>
        <fullName evidence="4">Chaperone protein dnaK</fullName>
    </alternativeName>
    <alternativeName>
        <fullName evidence="12">HSP70</fullName>
    </alternativeName>
    <alternativeName>
        <fullName evidence="11">Heat shock 70 kDa protein</fullName>
    </alternativeName>
    <alternativeName>
        <fullName evidence="10">Heat shock protein 70</fullName>
    </alternativeName>
</protein>
<dbReference type="InterPro" id="IPR043129">
    <property type="entry name" value="ATPase_NBD"/>
</dbReference>
<comment type="similarity">
    <text evidence="2 13">Belongs to the heat shock protein 70 family.</text>
</comment>
<dbReference type="GO" id="GO:0005524">
    <property type="term" value="F:ATP binding"/>
    <property type="evidence" value="ECO:0007669"/>
    <property type="project" value="UniProtKB-KW"/>
</dbReference>
<dbReference type="SUPFAM" id="SSF100920">
    <property type="entry name" value="Heat shock protein 70kD (HSP70), peptide-binding domain"/>
    <property type="match status" value="1"/>
</dbReference>
<dbReference type="PANTHER" id="PTHR19375">
    <property type="entry name" value="HEAT SHOCK PROTEIN 70KDA"/>
    <property type="match status" value="1"/>
</dbReference>
<dbReference type="Gene3D" id="2.60.34.10">
    <property type="entry name" value="Substrate Binding Domain Of DNAk, Chain A, domain 1"/>
    <property type="match status" value="1"/>
</dbReference>
<keyword evidence="8" id="KW-0346">Stress response</keyword>
<dbReference type="FunFam" id="3.30.420.40:FF:000071">
    <property type="entry name" value="Molecular chaperone DnaK"/>
    <property type="match status" value="1"/>
</dbReference>
<sequence length="581" mass="63436">MTIIGIDLGTTNSAVAYLKNGVAEIIANKDGHRTTPSIFSINPHGEIQIGRVAKNAYPGSPNETVLEVKRLMGSGEKVVVSGREFTPEEISSYYLKYLKESAESALGYSVAEAIITVPAYFSDAQRKATQIAGRLAGLKVERVINEPTAAAIAFGINNMNSEANILVYDLGGGTFDVSIVDLFNGIVQVKASTGDNKLGGMDFDNVLVEWLNECVKQKEGIDLLHSGSQMERDQRYARIKTEAENVKITLSSNTTAQFSLPFITMKNGMPVSVSESITREEFNSLIQPLVDKSLKHVRRALEEANLQMSDISDVLLVGGSTRVPYVQQKIEQLLGKPARTDINPDEAVALGAAIQGGIKSGEISNDDGLMVVDVCPYSLGIDTMREIGGQRIYDFFSEIIPANSPIPYSNTERYYTIRENQTQMDLGIYQGDGVSEHVKPELRVTKDDMVVKGIPASPEGEEAVDVTFSYDINGMLHVEATIVSTGRKFSSSVNTQTGVMSEQEIAEATRRVEQNWEASNLYAEVKGVLTRAERILPDLLPEQQARVASLVNGLKQALADNNAQQVKQYEAQLSDLLIQLV</sequence>
<dbReference type="FunFam" id="3.90.640.10:FF:000003">
    <property type="entry name" value="Molecular chaperone DnaK"/>
    <property type="match status" value="1"/>
</dbReference>
<organism evidence="14 15">
    <name type="scientific">Caryophanon latum</name>
    <dbReference type="NCBI Taxonomy" id="33977"/>
    <lineage>
        <taxon>Bacteria</taxon>
        <taxon>Bacillati</taxon>
        <taxon>Bacillota</taxon>
        <taxon>Bacilli</taxon>
        <taxon>Bacillales</taxon>
        <taxon>Caryophanaceae</taxon>
        <taxon>Caryophanon</taxon>
    </lineage>
</organism>
<comment type="caution">
    <text evidence="14">The sequence shown here is derived from an EMBL/GenBank/DDBJ whole genome shotgun (WGS) entry which is preliminary data.</text>
</comment>
<dbReference type="PROSITE" id="PS00329">
    <property type="entry name" value="HSP70_2"/>
    <property type="match status" value="1"/>
</dbReference>
<evidence type="ECO:0000256" key="1">
    <source>
        <dbReference type="ARBA" id="ARBA00002290"/>
    </source>
</evidence>
<dbReference type="InterPro" id="IPR018181">
    <property type="entry name" value="Heat_shock_70_CS"/>
</dbReference>
<evidence type="ECO:0000256" key="2">
    <source>
        <dbReference type="ARBA" id="ARBA00007381"/>
    </source>
</evidence>
<comment type="function">
    <text evidence="1">Acts as a chaperone.</text>
</comment>
<dbReference type="PROSITE" id="PS01036">
    <property type="entry name" value="HSP70_3"/>
    <property type="match status" value="1"/>
</dbReference>
<dbReference type="Pfam" id="PF00012">
    <property type="entry name" value="HSP70"/>
    <property type="match status" value="1"/>
</dbReference>
<keyword evidence="6 13" id="KW-0547">Nucleotide-binding</keyword>
<keyword evidence="9" id="KW-0143">Chaperone</keyword>
<dbReference type="EMBL" id="MATO01000031">
    <property type="protein sequence ID" value="OCS91105.1"/>
    <property type="molecule type" value="Genomic_DNA"/>
</dbReference>
<keyword evidence="15" id="KW-1185">Reference proteome</keyword>
<accession>A0A1C0YVA8</accession>
<dbReference type="PRINTS" id="PR00301">
    <property type="entry name" value="HEATSHOCK70"/>
</dbReference>
<dbReference type="SUPFAM" id="SSF53067">
    <property type="entry name" value="Actin-like ATPase domain"/>
    <property type="match status" value="2"/>
</dbReference>
<evidence type="ECO:0000256" key="12">
    <source>
        <dbReference type="ARBA" id="ARBA00033103"/>
    </source>
</evidence>
<dbReference type="RefSeq" id="WP_066463827.1">
    <property type="nucleotide sequence ID" value="NZ_MATO01000031.1"/>
</dbReference>
<dbReference type="InterPro" id="IPR029047">
    <property type="entry name" value="HSP70_peptide-bd_sf"/>
</dbReference>
<dbReference type="GO" id="GO:0140662">
    <property type="term" value="F:ATP-dependent protein folding chaperone"/>
    <property type="evidence" value="ECO:0007669"/>
    <property type="project" value="InterPro"/>
</dbReference>